<accession>A0A849C2D5</accession>
<dbReference type="RefSeq" id="WP_067519376.1">
    <property type="nucleotide sequence ID" value="NZ_JABELX010000006.1"/>
</dbReference>
<evidence type="ECO:0000256" key="1">
    <source>
        <dbReference type="SAM" id="MobiDB-lite"/>
    </source>
</evidence>
<organism evidence="2 3">
    <name type="scientific">Nocardia uniformis</name>
    <dbReference type="NCBI Taxonomy" id="53432"/>
    <lineage>
        <taxon>Bacteria</taxon>
        <taxon>Bacillati</taxon>
        <taxon>Actinomycetota</taxon>
        <taxon>Actinomycetes</taxon>
        <taxon>Mycobacteriales</taxon>
        <taxon>Nocardiaceae</taxon>
        <taxon>Nocardia</taxon>
    </lineage>
</organism>
<feature type="compositionally biased region" description="Basic and acidic residues" evidence="1">
    <location>
        <begin position="305"/>
        <end position="316"/>
    </location>
</feature>
<name>A0A849C2D5_9NOCA</name>
<keyword evidence="3" id="KW-1185">Reference proteome</keyword>
<feature type="compositionally biased region" description="Low complexity" evidence="1">
    <location>
        <begin position="388"/>
        <end position="404"/>
    </location>
</feature>
<dbReference type="Proteomes" id="UP000586827">
    <property type="component" value="Unassembled WGS sequence"/>
</dbReference>
<dbReference type="EMBL" id="JABELX010000006">
    <property type="protein sequence ID" value="NNH71888.1"/>
    <property type="molecule type" value="Genomic_DNA"/>
</dbReference>
<protein>
    <submittedName>
        <fullName evidence="2">Uncharacterized protein</fullName>
    </submittedName>
</protein>
<comment type="caution">
    <text evidence="2">The sequence shown here is derived from an EMBL/GenBank/DDBJ whole genome shotgun (WGS) entry which is preliminary data.</text>
</comment>
<feature type="region of interest" description="Disordered" evidence="1">
    <location>
        <begin position="282"/>
        <end position="415"/>
    </location>
</feature>
<dbReference type="AlphaFoldDB" id="A0A849C2D5"/>
<feature type="compositionally biased region" description="Polar residues" evidence="1">
    <location>
        <begin position="371"/>
        <end position="382"/>
    </location>
</feature>
<proteinExistence type="predicted"/>
<evidence type="ECO:0000313" key="3">
    <source>
        <dbReference type="Proteomes" id="UP000586827"/>
    </source>
</evidence>
<feature type="compositionally biased region" description="Gly residues" evidence="1">
    <location>
        <begin position="319"/>
        <end position="341"/>
    </location>
</feature>
<sequence length="447" mass="43928">MTDTANPTVLDALRSTAAGPFLDRPVTDVLGDLGLPQLPQLPEIPGLPELQLPALPTIDPTALIEPVVELLTGFGSGSLGSGFDPTTLLSSVADVLTSAASQSSSAMSKVSSSWVGDAAVAAQAKSIQVQQDALNVAAQGQHQKLILLDAERVVAQGYAEVTGIIAKLIGQLIAAAPLLPTPAGLPFMIGLATEAAAEAGVVVAKTRGELTVKTMEIAGAGTKIMVAGAPLASNAAALANAVNTAVQPLTSIAPTVAAKVVEKGTSVVSAGSDAVSKISSTGQQLLSGLSPSTTQTPTTTPTGTKTEDKDKNDKSTDTGGDGGGGGGPSGLIGGVPAGGGSPSQLSNWSGARGGLGDGSPASGSPSSRASNQSTQAQTTRTSPGMMPGSGAAGRAGDAGASGDRTTNTNLVTGSHGDEVVGLIEGVSMPVVGALDDLQEPPDKELTL</sequence>
<reference evidence="2 3" key="1">
    <citation type="submission" date="2020-05" db="EMBL/GenBank/DDBJ databases">
        <title>MicrobeNet Type strains.</title>
        <authorList>
            <person name="Nicholson A.C."/>
        </authorList>
    </citation>
    <scope>NUCLEOTIDE SEQUENCE [LARGE SCALE GENOMIC DNA]</scope>
    <source>
        <strain evidence="2 3">JCM 3224</strain>
    </source>
</reference>
<gene>
    <name evidence="2" type="ORF">HLB23_18835</name>
</gene>
<evidence type="ECO:0000313" key="2">
    <source>
        <dbReference type="EMBL" id="NNH71888.1"/>
    </source>
</evidence>
<feature type="compositionally biased region" description="Low complexity" evidence="1">
    <location>
        <begin position="282"/>
        <end position="304"/>
    </location>
</feature>
<feature type="compositionally biased region" description="Low complexity" evidence="1">
    <location>
        <begin position="358"/>
        <end position="370"/>
    </location>
</feature>